<reference evidence="3" key="1">
    <citation type="journal article" date="2019" name="Int. J. Syst. Evol. Microbiol.">
        <title>The Global Catalogue of Microorganisms (GCM) 10K type strain sequencing project: providing services to taxonomists for standard genome sequencing and annotation.</title>
        <authorList>
            <consortium name="The Broad Institute Genomics Platform"/>
            <consortium name="The Broad Institute Genome Sequencing Center for Infectious Disease"/>
            <person name="Wu L."/>
            <person name="Ma J."/>
        </authorList>
    </citation>
    <scope>NUCLEOTIDE SEQUENCE [LARGE SCALE GENOMIC DNA]</scope>
    <source>
        <strain evidence="3">JCM 3399</strain>
    </source>
</reference>
<keyword evidence="3" id="KW-1185">Reference proteome</keyword>
<evidence type="ECO:0000313" key="3">
    <source>
        <dbReference type="Proteomes" id="UP000654471"/>
    </source>
</evidence>
<evidence type="ECO:0000256" key="1">
    <source>
        <dbReference type="SAM" id="MobiDB-lite"/>
    </source>
</evidence>
<sequence>MIVTGESRSGKSLPRLRRDEYLTSPDGHGHSLHGLGGGPGWFPGSGNAGGATADSGFAADRRLRDGRAGPTRRGGMSGGGAEELKSALAITVAGGHSLLGGDPAHAQWISPTPGHLTCERPEVPPGTWHLLSTPSRHPGALR</sequence>
<comment type="caution">
    <text evidence="2">The sequence shown here is derived from an EMBL/GenBank/DDBJ whole genome shotgun (WGS) entry which is preliminary data.</text>
</comment>
<dbReference type="EMBL" id="BMRP01000077">
    <property type="protein sequence ID" value="GGV02372.1"/>
    <property type="molecule type" value="Genomic_DNA"/>
</dbReference>
<dbReference type="Proteomes" id="UP000654471">
    <property type="component" value="Unassembled WGS sequence"/>
</dbReference>
<feature type="region of interest" description="Disordered" evidence="1">
    <location>
        <begin position="1"/>
        <end position="81"/>
    </location>
</feature>
<feature type="compositionally biased region" description="Gly residues" evidence="1">
    <location>
        <begin position="34"/>
        <end position="49"/>
    </location>
</feature>
<gene>
    <name evidence="2" type="ORF">GCM10010211_82130</name>
</gene>
<accession>A0ABQ2VRW2</accession>
<evidence type="ECO:0000313" key="2">
    <source>
        <dbReference type="EMBL" id="GGV02372.1"/>
    </source>
</evidence>
<name>A0ABQ2VRW2_9ACTN</name>
<proteinExistence type="predicted"/>
<protein>
    <submittedName>
        <fullName evidence="2">Uncharacterized protein</fullName>
    </submittedName>
</protein>
<organism evidence="2 3">
    <name type="scientific">Streptomyces albospinus</name>
    <dbReference type="NCBI Taxonomy" id="285515"/>
    <lineage>
        <taxon>Bacteria</taxon>
        <taxon>Bacillati</taxon>
        <taxon>Actinomycetota</taxon>
        <taxon>Actinomycetes</taxon>
        <taxon>Kitasatosporales</taxon>
        <taxon>Streptomycetaceae</taxon>
        <taxon>Streptomyces</taxon>
    </lineage>
</organism>